<dbReference type="GO" id="GO:0000976">
    <property type="term" value="F:transcription cis-regulatory region binding"/>
    <property type="evidence" value="ECO:0007669"/>
    <property type="project" value="TreeGrafter"/>
</dbReference>
<dbReference type="Pfam" id="PF17939">
    <property type="entry name" value="TetR_C_30"/>
    <property type="match status" value="1"/>
</dbReference>
<dbReference type="SUPFAM" id="SSF46689">
    <property type="entry name" value="Homeodomain-like"/>
    <property type="match status" value="1"/>
</dbReference>
<dbReference type="Gene3D" id="1.10.357.10">
    <property type="entry name" value="Tetracycline Repressor, domain 2"/>
    <property type="match status" value="1"/>
</dbReference>
<sequence>MLTPSAPASHSKDPVLGRPRATDAARRDRRADILLAAERLFAQRGYHAVSLRQIAAEASVPLALVSYHHGSKQELFHAIFAHWKPTLDARLQRLAAVRHQADGGSDALPRIVQAFVEPVLQLRSSAEGEYYAMLVAREVALGSSDLGSVLHDFFDPLANAFIDALHAARPQATRTQAAWAYQFALGALLHHLCDKRIGPLSHGQALPNDAQAAPLLQRFICCGIDAVLNPPSSLPVSEGDTP</sequence>
<dbReference type="Pfam" id="PF00440">
    <property type="entry name" value="TetR_N"/>
    <property type="match status" value="1"/>
</dbReference>
<keyword evidence="3" id="KW-0804">Transcription</keyword>
<dbReference type="InterPro" id="IPR009057">
    <property type="entry name" value="Homeodomain-like_sf"/>
</dbReference>
<keyword evidence="1" id="KW-0805">Transcription regulation</keyword>
<comment type="caution">
    <text evidence="7">The sequence shown here is derived from an EMBL/GenBank/DDBJ whole genome shotgun (WGS) entry which is preliminary data.</text>
</comment>
<dbReference type="SUPFAM" id="SSF48498">
    <property type="entry name" value="Tetracyclin repressor-like, C-terminal domain"/>
    <property type="match status" value="1"/>
</dbReference>
<accession>A0A2A2A9L8</accession>
<dbReference type="PANTHER" id="PTHR30055">
    <property type="entry name" value="HTH-TYPE TRANSCRIPTIONAL REGULATOR RUTR"/>
    <property type="match status" value="1"/>
</dbReference>
<evidence type="ECO:0000256" key="2">
    <source>
        <dbReference type="ARBA" id="ARBA00023125"/>
    </source>
</evidence>
<dbReference type="PANTHER" id="PTHR30055:SF234">
    <property type="entry name" value="HTH-TYPE TRANSCRIPTIONAL REGULATOR BETI"/>
    <property type="match status" value="1"/>
</dbReference>
<evidence type="ECO:0000313" key="7">
    <source>
        <dbReference type="EMBL" id="PAT34493.1"/>
    </source>
</evidence>
<evidence type="ECO:0000256" key="4">
    <source>
        <dbReference type="PROSITE-ProRule" id="PRU00335"/>
    </source>
</evidence>
<evidence type="ECO:0000256" key="5">
    <source>
        <dbReference type="SAM" id="MobiDB-lite"/>
    </source>
</evidence>
<dbReference type="PROSITE" id="PS50977">
    <property type="entry name" value="HTH_TETR_2"/>
    <property type="match status" value="1"/>
</dbReference>
<evidence type="ECO:0000313" key="8">
    <source>
        <dbReference type="Proteomes" id="UP000217999"/>
    </source>
</evidence>
<protein>
    <submittedName>
        <fullName evidence="7">TetR family transcriptional regulator</fullName>
    </submittedName>
</protein>
<dbReference type="InterPro" id="IPR041586">
    <property type="entry name" value="PsrA_TetR_C"/>
</dbReference>
<dbReference type="InterPro" id="IPR036271">
    <property type="entry name" value="Tet_transcr_reg_TetR-rel_C_sf"/>
</dbReference>
<feature type="DNA-binding region" description="H-T-H motif" evidence="4">
    <location>
        <begin position="50"/>
        <end position="69"/>
    </location>
</feature>
<organism evidence="7 8">
    <name type="scientific">Vandammella animalimorsus</name>
    <dbReference type="NCBI Taxonomy" id="2029117"/>
    <lineage>
        <taxon>Bacteria</taxon>
        <taxon>Pseudomonadati</taxon>
        <taxon>Pseudomonadota</taxon>
        <taxon>Betaproteobacteria</taxon>
        <taxon>Burkholderiales</taxon>
        <taxon>Comamonadaceae</taxon>
        <taxon>Vandammella</taxon>
    </lineage>
</organism>
<dbReference type="GO" id="GO:0003700">
    <property type="term" value="F:DNA-binding transcription factor activity"/>
    <property type="evidence" value="ECO:0007669"/>
    <property type="project" value="TreeGrafter"/>
</dbReference>
<evidence type="ECO:0000256" key="1">
    <source>
        <dbReference type="ARBA" id="ARBA00023015"/>
    </source>
</evidence>
<dbReference type="PRINTS" id="PR00455">
    <property type="entry name" value="HTHTETR"/>
</dbReference>
<evidence type="ECO:0000259" key="6">
    <source>
        <dbReference type="PROSITE" id="PS50977"/>
    </source>
</evidence>
<name>A0A2A2A9L8_9BURK</name>
<proteinExistence type="predicted"/>
<feature type="region of interest" description="Disordered" evidence="5">
    <location>
        <begin position="1"/>
        <end position="24"/>
    </location>
</feature>
<dbReference type="EMBL" id="NSJF01000004">
    <property type="protein sequence ID" value="PAT34493.1"/>
    <property type="molecule type" value="Genomic_DNA"/>
</dbReference>
<feature type="domain" description="HTH tetR-type" evidence="6">
    <location>
        <begin position="27"/>
        <end position="87"/>
    </location>
</feature>
<gene>
    <name evidence="7" type="ORF">CK620_09570</name>
</gene>
<evidence type="ECO:0000256" key="3">
    <source>
        <dbReference type="ARBA" id="ARBA00023163"/>
    </source>
</evidence>
<dbReference type="InterPro" id="IPR001647">
    <property type="entry name" value="HTH_TetR"/>
</dbReference>
<dbReference type="InterPro" id="IPR050109">
    <property type="entry name" value="HTH-type_TetR-like_transc_reg"/>
</dbReference>
<reference evidence="7 8" key="1">
    <citation type="submission" date="2017-08" db="EMBL/GenBank/DDBJ databases">
        <title>WGS of Clinical strains of the CDC Group NO-1 linked to zoonotic infections in humans.</title>
        <authorList>
            <person name="Bernier A.-M."/>
            <person name="Bernard K."/>
        </authorList>
    </citation>
    <scope>NUCLEOTIDE SEQUENCE [LARGE SCALE GENOMIC DNA]</scope>
    <source>
        <strain evidence="7 8">NML03-0146</strain>
    </source>
</reference>
<dbReference type="RefSeq" id="WP_095550093.1">
    <property type="nucleotide sequence ID" value="NZ_NSJF01000004.1"/>
</dbReference>
<feature type="compositionally biased region" description="Basic and acidic residues" evidence="5">
    <location>
        <begin position="10"/>
        <end position="24"/>
    </location>
</feature>
<dbReference type="Proteomes" id="UP000217999">
    <property type="component" value="Unassembled WGS sequence"/>
</dbReference>
<keyword evidence="2 4" id="KW-0238">DNA-binding</keyword>
<dbReference type="AlphaFoldDB" id="A0A2A2A9L8"/>